<organism evidence="1 2">
    <name type="scientific">Rickettsia helvetica</name>
    <dbReference type="NCBI Taxonomy" id="35789"/>
    <lineage>
        <taxon>Bacteria</taxon>
        <taxon>Pseudomonadati</taxon>
        <taxon>Pseudomonadota</taxon>
        <taxon>Alphaproteobacteria</taxon>
        <taxon>Rickettsiales</taxon>
        <taxon>Rickettsiaceae</taxon>
        <taxon>Rickettsieae</taxon>
        <taxon>Rickettsia</taxon>
        <taxon>spotted fever group</taxon>
    </lineage>
</organism>
<protein>
    <submittedName>
        <fullName evidence="1">Uncharacterized protein</fullName>
    </submittedName>
</protein>
<reference evidence="1 2" key="1">
    <citation type="submission" date="2024-02" db="EMBL/GenBank/DDBJ databases">
        <authorList>
            <person name="Nijsse B."/>
            <person name="Sprong H."/>
        </authorList>
    </citation>
    <scope>NUCLEOTIDE SEQUENCE [LARGE SCALE GENOMIC DNA]</scope>
    <source>
        <strain evidence="1">OB144</strain>
    </source>
</reference>
<evidence type="ECO:0000313" key="1">
    <source>
        <dbReference type="EMBL" id="CAK9120394.1"/>
    </source>
</evidence>
<evidence type="ECO:0000313" key="2">
    <source>
        <dbReference type="Proteomes" id="UP001642485"/>
    </source>
</evidence>
<accession>A0ABM9NAV3</accession>
<sequence>MILEKLVLDENIKLDETILQKDGKVFAIEKNGKFLDLEGKALQNQFIQKGSGVYHLSGATDIKYFDKDEDIKTSKGIMNLNIKPARSVLKGSREAAKIGEKL</sequence>
<keyword evidence="2" id="KW-1185">Reference proteome</keyword>
<gene>
    <name evidence="1" type="ORF">OB144RH_02550</name>
</gene>
<dbReference type="EMBL" id="OZ018776">
    <property type="protein sequence ID" value="CAK9120394.1"/>
    <property type="molecule type" value="Genomic_DNA"/>
</dbReference>
<name>A0ABM9NAV3_RICHE</name>
<proteinExistence type="predicted"/>
<dbReference type="Proteomes" id="UP001642485">
    <property type="component" value="Chromosome"/>
</dbReference>